<dbReference type="PANTHER" id="PTHR11070">
    <property type="entry name" value="UVRD / RECB / PCRA DNA HELICASE FAMILY MEMBER"/>
    <property type="match status" value="1"/>
</dbReference>
<dbReference type="GO" id="GO:0005829">
    <property type="term" value="C:cytosol"/>
    <property type="evidence" value="ECO:0007669"/>
    <property type="project" value="TreeGrafter"/>
</dbReference>
<accession>A0A2A5JP98</accession>
<evidence type="ECO:0000256" key="4">
    <source>
        <dbReference type="ARBA" id="ARBA00022806"/>
    </source>
</evidence>
<keyword evidence="4 10" id="KW-0347">Helicase</keyword>
<evidence type="ECO:0000256" key="3">
    <source>
        <dbReference type="ARBA" id="ARBA00022801"/>
    </source>
</evidence>
<sequence length="657" mass="74889">MIAREFINLIYQLIALHIFSRLFHRVRGVNCSKEGLYLRHHSSETFISFAEMREPPTLKKHWLYQSLRIKTESNTAVLAIKHKGAEAVGKRLQKLWVLHHAKQLHSKANKIEQLLKHRYLSQSNQRLVQSASQALWYGWQHVAQDVVPVQLKGKLATVREIALWGEKDIAEFQAAFVAHYLTKDAAYFDKVESNPLTPAQRKACIIQDDRQLLLAAAGTGKTSVIKAKVGYLLHRKLASAEEVLLLAYGNDAAEEMRQRCHQVSTTLNCSTFHSLGMQIIEQATGTRPAISSLATDKKQFKQFITDTIHTLKQEHYFQRDFQQFLQVNHLQQEAQAVELLSQVLPLMKHAQILGRSEQLTLQFSTQMSVVLPVLAEYQLYLANEASVDFDDMLERAIYYVECGQFSSPWRYILVDEFQDISRVRAKLVQALLKSKPTSQLFAVGDDWQAIYRFSGGDIRLTTEFTKYFGQSTTTYLDKTFRYPQTILDTASEFICRNPEQITKHIQSHVAGVAGQGIVKVPTSDELSEAQQLLNLIEQRSERKASVALLARSHKALPDRAKVAEWRQLYPQLMMTLNTFHGAKGTEADFTIIFGLDQRTFPSQMKTPELVDALLPQQGGFADAEERRLFYVALTRAKKQCFLLAPNEAPSYFLKEIA</sequence>
<dbReference type="SUPFAM" id="SSF52540">
    <property type="entry name" value="P-loop containing nucleoside triphosphate hydrolases"/>
    <property type="match status" value="1"/>
</dbReference>
<evidence type="ECO:0000256" key="5">
    <source>
        <dbReference type="ARBA" id="ARBA00022840"/>
    </source>
</evidence>
<dbReference type="Proteomes" id="UP000228621">
    <property type="component" value="Unassembled WGS sequence"/>
</dbReference>
<protein>
    <recommendedName>
        <fullName evidence="8">DNA 3'-5' helicase</fullName>
        <ecNumber evidence="8">5.6.2.4</ecNumber>
    </recommendedName>
</protein>
<comment type="catalytic activity">
    <reaction evidence="7">
        <text>Couples ATP hydrolysis with the unwinding of duplex DNA by translocating in the 3'-5' direction.</text>
        <dbReference type="EC" id="5.6.2.4"/>
    </reaction>
</comment>
<evidence type="ECO:0000256" key="1">
    <source>
        <dbReference type="ARBA" id="ARBA00009922"/>
    </source>
</evidence>
<feature type="binding site" evidence="10">
    <location>
        <begin position="215"/>
        <end position="222"/>
    </location>
    <ligand>
        <name>ATP</name>
        <dbReference type="ChEBI" id="CHEBI:30616"/>
    </ligand>
</feature>
<evidence type="ECO:0000256" key="9">
    <source>
        <dbReference type="ARBA" id="ARBA00048988"/>
    </source>
</evidence>
<dbReference type="InterPro" id="IPR014016">
    <property type="entry name" value="UvrD-like_ATP-bd"/>
</dbReference>
<dbReference type="GO" id="GO:0005524">
    <property type="term" value="F:ATP binding"/>
    <property type="evidence" value="ECO:0007669"/>
    <property type="project" value="UniProtKB-UniRule"/>
</dbReference>
<keyword evidence="3 10" id="KW-0378">Hydrolase</keyword>
<comment type="similarity">
    <text evidence="1">Belongs to the helicase family. UvrD subfamily.</text>
</comment>
<keyword evidence="6" id="KW-0413">Isomerase</keyword>
<dbReference type="InterPro" id="IPR014017">
    <property type="entry name" value="DNA_helicase_UvrD-like_C"/>
</dbReference>
<dbReference type="GO" id="GO:0043138">
    <property type="term" value="F:3'-5' DNA helicase activity"/>
    <property type="evidence" value="ECO:0007669"/>
    <property type="project" value="UniProtKB-EC"/>
</dbReference>
<dbReference type="CDD" id="cd17932">
    <property type="entry name" value="DEXQc_UvrD"/>
    <property type="match status" value="1"/>
</dbReference>
<dbReference type="GO" id="GO:0000725">
    <property type="term" value="P:recombinational repair"/>
    <property type="evidence" value="ECO:0007669"/>
    <property type="project" value="TreeGrafter"/>
</dbReference>
<evidence type="ECO:0000313" key="12">
    <source>
        <dbReference type="EMBL" id="PCK31294.1"/>
    </source>
</evidence>
<dbReference type="Pfam" id="PF00580">
    <property type="entry name" value="UvrD-helicase"/>
    <property type="match status" value="1"/>
</dbReference>
<dbReference type="InterPro" id="IPR000212">
    <property type="entry name" value="DNA_helicase_UvrD/REP"/>
</dbReference>
<reference evidence="13" key="1">
    <citation type="journal article" date="2019" name="Genome Announc.">
        <title>Draft Genome Sequence of Pseudoalteromonas piscicida Strain 36Y ROTHPW, an Hypersaline Seawater Isolate from the South Coast of Sonora, Mexico.</title>
        <authorList>
            <person name="Sanchez-Diaz R."/>
            <person name="Molina-Garza Z.J."/>
            <person name="Cruz-Suarez L.E."/>
            <person name="Selvin J."/>
            <person name="Kiran G.S."/>
            <person name="Ibarra-Gamez J.C."/>
            <person name="Gomez-Gil B."/>
            <person name="Galaviz-Silva L."/>
        </authorList>
    </citation>
    <scope>NUCLEOTIDE SEQUENCE [LARGE SCALE GENOMIC DNA]</scope>
    <source>
        <strain evidence="13">36Y_RITHPW</strain>
    </source>
</reference>
<gene>
    <name evidence="12" type="ORF">CEX98_13340</name>
</gene>
<dbReference type="EC" id="5.6.2.4" evidence="8"/>
<dbReference type="InterPro" id="IPR027417">
    <property type="entry name" value="P-loop_NTPase"/>
</dbReference>
<dbReference type="EMBL" id="NKHF01000060">
    <property type="protein sequence ID" value="PCK31294.1"/>
    <property type="molecule type" value="Genomic_DNA"/>
</dbReference>
<dbReference type="PANTHER" id="PTHR11070:SF63">
    <property type="entry name" value="DNA HELICASE IV"/>
    <property type="match status" value="1"/>
</dbReference>
<keyword evidence="13" id="KW-1185">Reference proteome</keyword>
<dbReference type="Gene3D" id="3.40.50.300">
    <property type="entry name" value="P-loop containing nucleotide triphosphate hydrolases"/>
    <property type="match status" value="2"/>
</dbReference>
<keyword evidence="2 10" id="KW-0547">Nucleotide-binding</keyword>
<evidence type="ECO:0000256" key="2">
    <source>
        <dbReference type="ARBA" id="ARBA00022741"/>
    </source>
</evidence>
<evidence type="ECO:0000259" key="11">
    <source>
        <dbReference type="PROSITE" id="PS51198"/>
    </source>
</evidence>
<dbReference type="RefSeq" id="WP_099642569.1">
    <property type="nucleotide sequence ID" value="NZ_NKHF01000060.1"/>
</dbReference>
<name>A0A2A5JP98_PSEO7</name>
<dbReference type="GO" id="GO:0016887">
    <property type="term" value="F:ATP hydrolysis activity"/>
    <property type="evidence" value="ECO:0007669"/>
    <property type="project" value="RHEA"/>
</dbReference>
<evidence type="ECO:0000256" key="6">
    <source>
        <dbReference type="ARBA" id="ARBA00023235"/>
    </source>
</evidence>
<proteinExistence type="inferred from homology"/>
<dbReference type="InterPro" id="IPR013986">
    <property type="entry name" value="DExx_box_DNA_helicase_dom_sf"/>
</dbReference>
<dbReference type="Gene3D" id="1.10.10.160">
    <property type="match status" value="1"/>
</dbReference>
<dbReference type="AlphaFoldDB" id="A0A2A5JP98"/>
<evidence type="ECO:0000313" key="13">
    <source>
        <dbReference type="Proteomes" id="UP000228621"/>
    </source>
</evidence>
<feature type="domain" description="UvrD-like helicase ATP-binding" evidence="11">
    <location>
        <begin position="194"/>
        <end position="483"/>
    </location>
</feature>
<evidence type="ECO:0000256" key="7">
    <source>
        <dbReference type="ARBA" id="ARBA00034617"/>
    </source>
</evidence>
<comment type="caution">
    <text evidence="12">The sequence shown here is derived from an EMBL/GenBank/DDBJ whole genome shotgun (WGS) entry which is preliminary data.</text>
</comment>
<comment type="catalytic activity">
    <reaction evidence="9">
        <text>ATP + H2O = ADP + phosphate + H(+)</text>
        <dbReference type="Rhea" id="RHEA:13065"/>
        <dbReference type="ChEBI" id="CHEBI:15377"/>
        <dbReference type="ChEBI" id="CHEBI:15378"/>
        <dbReference type="ChEBI" id="CHEBI:30616"/>
        <dbReference type="ChEBI" id="CHEBI:43474"/>
        <dbReference type="ChEBI" id="CHEBI:456216"/>
        <dbReference type="EC" id="5.6.2.4"/>
    </reaction>
</comment>
<dbReference type="GO" id="GO:0003677">
    <property type="term" value="F:DNA binding"/>
    <property type="evidence" value="ECO:0007669"/>
    <property type="project" value="InterPro"/>
</dbReference>
<evidence type="ECO:0000256" key="8">
    <source>
        <dbReference type="ARBA" id="ARBA00034808"/>
    </source>
</evidence>
<dbReference type="Pfam" id="PF13361">
    <property type="entry name" value="UvrD_C"/>
    <property type="match status" value="1"/>
</dbReference>
<keyword evidence="5 10" id="KW-0067">ATP-binding</keyword>
<evidence type="ECO:0000256" key="10">
    <source>
        <dbReference type="PROSITE-ProRule" id="PRU00560"/>
    </source>
</evidence>
<dbReference type="PROSITE" id="PS51198">
    <property type="entry name" value="UVRD_HELICASE_ATP_BIND"/>
    <property type="match status" value="1"/>
</dbReference>
<dbReference type="OrthoDB" id="5298826at2"/>
<organism evidence="12 13">
    <name type="scientific">Pseudoalteromonas piscicida</name>
    <dbReference type="NCBI Taxonomy" id="43662"/>
    <lineage>
        <taxon>Bacteria</taxon>
        <taxon>Pseudomonadati</taxon>
        <taxon>Pseudomonadota</taxon>
        <taxon>Gammaproteobacteria</taxon>
        <taxon>Alteromonadales</taxon>
        <taxon>Pseudoalteromonadaceae</taxon>
        <taxon>Pseudoalteromonas</taxon>
    </lineage>
</organism>